<keyword evidence="16" id="KW-1185">Reference proteome</keyword>
<keyword evidence="8 15" id="KW-0418">Kinase</keyword>
<evidence type="ECO:0000256" key="3">
    <source>
        <dbReference type="ARBA" id="ARBA00012966"/>
    </source>
</evidence>
<dbReference type="Pfam" id="PF00334">
    <property type="entry name" value="NDK"/>
    <property type="match status" value="1"/>
</dbReference>
<keyword evidence="6" id="KW-0479">Metal-binding</keyword>
<keyword evidence="7" id="KW-0547">Nucleotide-binding</keyword>
<dbReference type="CDD" id="cd04413">
    <property type="entry name" value="NDPk_I"/>
    <property type="match status" value="1"/>
</dbReference>
<dbReference type="PRINTS" id="PR01243">
    <property type="entry name" value="NUCDPKINASE"/>
</dbReference>
<evidence type="ECO:0000256" key="13">
    <source>
        <dbReference type="RuleBase" id="RU004011"/>
    </source>
</evidence>
<evidence type="ECO:0000256" key="7">
    <source>
        <dbReference type="ARBA" id="ARBA00022741"/>
    </source>
</evidence>
<evidence type="ECO:0000256" key="4">
    <source>
        <dbReference type="ARBA" id="ARBA00017632"/>
    </source>
</evidence>
<dbReference type="FunFam" id="3.30.70.141:FF:000003">
    <property type="entry name" value="Nucleoside diphosphate kinase"/>
    <property type="match status" value="1"/>
</dbReference>
<keyword evidence="5" id="KW-0808">Transferase</keyword>
<dbReference type="STRING" id="1121476.SAMN02745751_01391"/>
<dbReference type="AlphaFoldDB" id="A0A1M6F8N4"/>
<dbReference type="OrthoDB" id="9801161at2"/>
<dbReference type="PROSITE" id="PS51374">
    <property type="entry name" value="NDPK_LIKE"/>
    <property type="match status" value="1"/>
</dbReference>
<dbReference type="RefSeq" id="WP_073048860.1">
    <property type="nucleotide sequence ID" value="NZ_FQZL01000008.1"/>
</dbReference>
<feature type="binding site" evidence="12">
    <location>
        <position position="112"/>
    </location>
    <ligand>
        <name>ATP</name>
        <dbReference type="ChEBI" id="CHEBI:30616"/>
    </ligand>
</feature>
<protein>
    <recommendedName>
        <fullName evidence="4">Nucleoside diphosphate kinase</fullName>
        <ecNumber evidence="3">2.7.4.6</ecNumber>
    </recommendedName>
</protein>
<dbReference type="EC" id="2.7.4.6" evidence="3"/>
<dbReference type="GO" id="GO:0004550">
    <property type="term" value="F:nucleoside diphosphate kinase activity"/>
    <property type="evidence" value="ECO:0007669"/>
    <property type="project" value="UniProtKB-EC"/>
</dbReference>
<feature type="binding site" evidence="12">
    <location>
        <position position="9"/>
    </location>
    <ligand>
        <name>ATP</name>
        <dbReference type="ChEBI" id="CHEBI:30616"/>
    </ligand>
</feature>
<evidence type="ECO:0000256" key="10">
    <source>
        <dbReference type="ARBA" id="ARBA00022842"/>
    </source>
</evidence>
<dbReference type="InterPro" id="IPR036850">
    <property type="entry name" value="NDK-like_dom_sf"/>
</dbReference>
<keyword evidence="9" id="KW-0067">ATP-binding</keyword>
<evidence type="ECO:0000256" key="11">
    <source>
        <dbReference type="ARBA" id="ARBA00023080"/>
    </source>
</evidence>
<evidence type="ECO:0000256" key="12">
    <source>
        <dbReference type="PROSITE-ProRule" id="PRU00706"/>
    </source>
</evidence>
<feature type="active site" description="Pros-phosphohistidine intermediate" evidence="12">
    <location>
        <position position="115"/>
    </location>
</feature>
<accession>A0A1M6F8N4</accession>
<evidence type="ECO:0000256" key="9">
    <source>
        <dbReference type="ARBA" id="ARBA00022840"/>
    </source>
</evidence>
<dbReference type="GO" id="GO:0006183">
    <property type="term" value="P:GTP biosynthetic process"/>
    <property type="evidence" value="ECO:0007669"/>
    <property type="project" value="InterPro"/>
</dbReference>
<proteinExistence type="inferred from homology"/>
<evidence type="ECO:0000313" key="16">
    <source>
        <dbReference type="Proteomes" id="UP000184052"/>
    </source>
</evidence>
<keyword evidence="11" id="KW-0546">Nucleotide metabolism</keyword>
<dbReference type="SMART" id="SM00562">
    <property type="entry name" value="NDK"/>
    <property type="match status" value="1"/>
</dbReference>
<dbReference type="GO" id="GO:0046872">
    <property type="term" value="F:metal ion binding"/>
    <property type="evidence" value="ECO:0007669"/>
    <property type="project" value="UniProtKB-KW"/>
</dbReference>
<dbReference type="Proteomes" id="UP000184052">
    <property type="component" value="Unassembled WGS sequence"/>
</dbReference>
<feature type="binding site" evidence="12">
    <location>
        <position position="91"/>
    </location>
    <ligand>
        <name>ATP</name>
        <dbReference type="ChEBI" id="CHEBI:30616"/>
    </ligand>
</feature>
<feature type="binding site" evidence="12">
    <location>
        <position position="85"/>
    </location>
    <ligand>
        <name>ATP</name>
        <dbReference type="ChEBI" id="CHEBI:30616"/>
    </ligand>
</feature>
<dbReference type="InterPro" id="IPR001564">
    <property type="entry name" value="Nucleoside_diP_kinase"/>
</dbReference>
<dbReference type="GO" id="GO:0005524">
    <property type="term" value="F:ATP binding"/>
    <property type="evidence" value="ECO:0007669"/>
    <property type="project" value="UniProtKB-KW"/>
</dbReference>
<feature type="binding site" evidence="12">
    <location>
        <position position="57"/>
    </location>
    <ligand>
        <name>ATP</name>
        <dbReference type="ChEBI" id="CHEBI:30616"/>
    </ligand>
</feature>
<dbReference type="Gene3D" id="3.30.70.141">
    <property type="entry name" value="Nucleoside diphosphate kinase-like domain"/>
    <property type="match status" value="1"/>
</dbReference>
<evidence type="ECO:0000313" key="15">
    <source>
        <dbReference type="EMBL" id="SHI94033.1"/>
    </source>
</evidence>
<evidence type="ECO:0000256" key="8">
    <source>
        <dbReference type="ARBA" id="ARBA00022777"/>
    </source>
</evidence>
<dbReference type="NCBIfam" id="NF001908">
    <property type="entry name" value="PRK00668.1"/>
    <property type="match status" value="1"/>
</dbReference>
<gene>
    <name evidence="15" type="ORF">SAMN02745751_01391</name>
</gene>
<evidence type="ECO:0000256" key="2">
    <source>
        <dbReference type="ARBA" id="ARBA00008142"/>
    </source>
</evidence>
<reference evidence="15 16" key="1">
    <citation type="submission" date="2016-11" db="EMBL/GenBank/DDBJ databases">
        <authorList>
            <person name="Jaros S."/>
            <person name="Januszkiewicz K."/>
            <person name="Wedrychowicz H."/>
        </authorList>
    </citation>
    <scope>NUCLEOTIDE SEQUENCE [LARGE SCALE GENOMIC DNA]</scope>
    <source>
        <strain evidence="15 16">DSM 17477</strain>
    </source>
</reference>
<dbReference type="GO" id="GO:0006228">
    <property type="term" value="P:UTP biosynthetic process"/>
    <property type="evidence" value="ECO:0007669"/>
    <property type="project" value="InterPro"/>
</dbReference>
<evidence type="ECO:0000259" key="14">
    <source>
        <dbReference type="SMART" id="SM00562"/>
    </source>
</evidence>
<feature type="binding site" evidence="12">
    <location>
        <position position="102"/>
    </location>
    <ligand>
        <name>ATP</name>
        <dbReference type="ChEBI" id="CHEBI:30616"/>
    </ligand>
</feature>
<dbReference type="SUPFAM" id="SSF54919">
    <property type="entry name" value="Nucleoside diphosphate kinase, NDK"/>
    <property type="match status" value="1"/>
</dbReference>
<dbReference type="EMBL" id="FQZL01000008">
    <property type="protein sequence ID" value="SHI94033.1"/>
    <property type="molecule type" value="Genomic_DNA"/>
</dbReference>
<organism evidence="15 16">
    <name type="scientific">Dethiosulfatibacter aminovorans DSM 17477</name>
    <dbReference type="NCBI Taxonomy" id="1121476"/>
    <lineage>
        <taxon>Bacteria</taxon>
        <taxon>Bacillati</taxon>
        <taxon>Bacillota</taxon>
        <taxon>Tissierellia</taxon>
        <taxon>Dethiosulfatibacter</taxon>
    </lineage>
</organism>
<comment type="similarity">
    <text evidence="2 12 13">Belongs to the NDK family.</text>
</comment>
<name>A0A1M6F8N4_9FIRM</name>
<evidence type="ECO:0000256" key="1">
    <source>
        <dbReference type="ARBA" id="ARBA00001946"/>
    </source>
</evidence>
<dbReference type="InterPro" id="IPR034907">
    <property type="entry name" value="NDK-like_dom"/>
</dbReference>
<comment type="cofactor">
    <cofactor evidence="1">
        <name>Mg(2+)</name>
        <dbReference type="ChEBI" id="CHEBI:18420"/>
    </cofactor>
</comment>
<sequence>MERSLVLIKPDAVKSKNVGNIISIYEKNDFQIEQIKILIPDELLLSRHYEEHKGKDFYGELIEFMRSDRVVAMVLSGNNAIKEIRRINGSTNPFEAEEGTIRKTYGTGLTMNAVHSSASNEEAEREISIWFQQ</sequence>
<evidence type="ECO:0000256" key="5">
    <source>
        <dbReference type="ARBA" id="ARBA00022679"/>
    </source>
</evidence>
<keyword evidence="10" id="KW-0460">Magnesium</keyword>
<dbReference type="PANTHER" id="PTHR11349">
    <property type="entry name" value="NUCLEOSIDE DIPHOSPHATE KINASE"/>
    <property type="match status" value="1"/>
</dbReference>
<dbReference type="GO" id="GO:0006241">
    <property type="term" value="P:CTP biosynthetic process"/>
    <property type="evidence" value="ECO:0007669"/>
    <property type="project" value="InterPro"/>
</dbReference>
<feature type="domain" description="Nucleoside diphosphate kinase-like" evidence="14">
    <location>
        <begin position="1"/>
        <end position="133"/>
    </location>
</feature>
<evidence type="ECO:0000256" key="6">
    <source>
        <dbReference type="ARBA" id="ARBA00022723"/>
    </source>
</evidence>